<name>A0A6L7G9E3_9RHOB</name>
<reference evidence="8 9" key="1">
    <citation type="submission" date="2019-12" db="EMBL/GenBank/DDBJ databases">
        <authorList>
            <person name="Li M."/>
        </authorList>
    </citation>
    <scope>NUCLEOTIDE SEQUENCE [LARGE SCALE GENOMIC DNA]</scope>
    <source>
        <strain evidence="8 9">GBMRC 2024</strain>
    </source>
</reference>
<keyword evidence="5" id="KW-0029">Amino-acid transport</keyword>
<dbReference type="AlphaFoldDB" id="A0A6L7G9E3"/>
<comment type="caution">
    <text evidence="8">The sequence shown here is derived from an EMBL/GenBank/DDBJ whole genome shotgun (WGS) entry which is preliminary data.</text>
</comment>
<dbReference type="Proteomes" id="UP000477911">
    <property type="component" value="Unassembled WGS sequence"/>
</dbReference>
<evidence type="ECO:0000256" key="4">
    <source>
        <dbReference type="ARBA" id="ARBA00022840"/>
    </source>
</evidence>
<dbReference type="SUPFAM" id="SSF52540">
    <property type="entry name" value="P-loop containing nucleoside triphosphate hydrolases"/>
    <property type="match status" value="1"/>
</dbReference>
<dbReference type="PROSITE" id="PS00211">
    <property type="entry name" value="ABC_TRANSPORTER_1"/>
    <property type="match status" value="1"/>
</dbReference>
<keyword evidence="4 8" id="KW-0067">ATP-binding</keyword>
<feature type="domain" description="ABC transporter" evidence="7">
    <location>
        <begin position="29"/>
        <end position="260"/>
    </location>
</feature>
<protein>
    <submittedName>
        <fullName evidence="8">ATP-binding cassette domain-containing protein</fullName>
    </submittedName>
</protein>
<evidence type="ECO:0000256" key="2">
    <source>
        <dbReference type="ARBA" id="ARBA00022448"/>
    </source>
</evidence>
<dbReference type="SMART" id="SM00382">
    <property type="entry name" value="AAA"/>
    <property type="match status" value="1"/>
</dbReference>
<keyword evidence="3" id="KW-0547">Nucleotide-binding</keyword>
<keyword evidence="2" id="KW-0813">Transport</keyword>
<evidence type="ECO:0000256" key="3">
    <source>
        <dbReference type="ARBA" id="ARBA00022741"/>
    </source>
</evidence>
<evidence type="ECO:0000313" key="8">
    <source>
        <dbReference type="EMBL" id="MXN20589.1"/>
    </source>
</evidence>
<dbReference type="PANTHER" id="PTHR43820">
    <property type="entry name" value="HIGH-AFFINITY BRANCHED-CHAIN AMINO ACID TRANSPORT ATP-BINDING PROTEIN LIVF"/>
    <property type="match status" value="1"/>
</dbReference>
<proteinExistence type="inferred from homology"/>
<comment type="similarity">
    <text evidence="1">Belongs to the ABC transporter superfamily.</text>
</comment>
<dbReference type="GO" id="GO:0005524">
    <property type="term" value="F:ATP binding"/>
    <property type="evidence" value="ECO:0007669"/>
    <property type="project" value="UniProtKB-KW"/>
</dbReference>
<evidence type="ECO:0000256" key="1">
    <source>
        <dbReference type="ARBA" id="ARBA00005417"/>
    </source>
</evidence>
<evidence type="ECO:0000256" key="6">
    <source>
        <dbReference type="SAM" id="MobiDB-lite"/>
    </source>
</evidence>
<evidence type="ECO:0000256" key="5">
    <source>
        <dbReference type="ARBA" id="ARBA00022970"/>
    </source>
</evidence>
<dbReference type="InterPro" id="IPR003439">
    <property type="entry name" value="ABC_transporter-like_ATP-bd"/>
</dbReference>
<accession>A0A6L7G9E3</accession>
<evidence type="ECO:0000313" key="9">
    <source>
        <dbReference type="Proteomes" id="UP000477911"/>
    </source>
</evidence>
<organism evidence="8 9">
    <name type="scientific">Pseudooceanicola albus</name>
    <dbReference type="NCBI Taxonomy" id="2692189"/>
    <lineage>
        <taxon>Bacteria</taxon>
        <taxon>Pseudomonadati</taxon>
        <taxon>Pseudomonadota</taxon>
        <taxon>Alphaproteobacteria</taxon>
        <taxon>Rhodobacterales</taxon>
        <taxon>Paracoccaceae</taxon>
        <taxon>Pseudooceanicola</taxon>
    </lineage>
</organism>
<dbReference type="InterPro" id="IPR017871">
    <property type="entry name" value="ABC_transporter-like_CS"/>
</dbReference>
<dbReference type="GO" id="GO:0015807">
    <property type="term" value="P:L-amino acid transport"/>
    <property type="evidence" value="ECO:0007669"/>
    <property type="project" value="TreeGrafter"/>
</dbReference>
<sequence>MAPCPKSAKTAPSWRPTLVTHDTPTDPLLTITDLEAGYGKKPILTGASYDVRPGECLTLLGANGSGKSTSLNVICGFVKVTAGSIRYRGTEIAGLAPHRIFRHGIAQVSQARDLFPDLSVEDNLRLGAMRRGGDSAAQTLAGIYERFPRLAERRKQATRTLSGGEQQMVAIGRALMSRPGLLLLDEPSGGLSPQFCEEVAQIIDSLKAEGMTLLMVEQNLNLAFRAADRFIVLRDGKVVDGGDVRAMAGDHDAIVRNIYL</sequence>
<keyword evidence="9" id="KW-1185">Reference proteome</keyword>
<dbReference type="GO" id="GO:0016887">
    <property type="term" value="F:ATP hydrolysis activity"/>
    <property type="evidence" value="ECO:0007669"/>
    <property type="project" value="InterPro"/>
</dbReference>
<dbReference type="Pfam" id="PF00005">
    <property type="entry name" value="ABC_tran"/>
    <property type="match status" value="1"/>
</dbReference>
<dbReference type="PROSITE" id="PS50893">
    <property type="entry name" value="ABC_TRANSPORTER_2"/>
    <property type="match status" value="1"/>
</dbReference>
<dbReference type="InterPro" id="IPR027417">
    <property type="entry name" value="P-loop_NTPase"/>
</dbReference>
<dbReference type="InterPro" id="IPR052156">
    <property type="entry name" value="BCAA_Transport_ATP-bd_LivF"/>
</dbReference>
<dbReference type="Gene3D" id="3.40.50.300">
    <property type="entry name" value="P-loop containing nucleotide triphosphate hydrolases"/>
    <property type="match status" value="1"/>
</dbReference>
<dbReference type="PANTHER" id="PTHR43820:SF4">
    <property type="entry name" value="HIGH-AFFINITY BRANCHED-CHAIN AMINO ACID TRANSPORT ATP-BINDING PROTEIN LIVF"/>
    <property type="match status" value="1"/>
</dbReference>
<dbReference type="EMBL" id="WUMU01000031">
    <property type="protein sequence ID" value="MXN20589.1"/>
    <property type="molecule type" value="Genomic_DNA"/>
</dbReference>
<dbReference type="InterPro" id="IPR003593">
    <property type="entry name" value="AAA+_ATPase"/>
</dbReference>
<evidence type="ECO:0000259" key="7">
    <source>
        <dbReference type="PROSITE" id="PS50893"/>
    </source>
</evidence>
<dbReference type="CDD" id="cd03224">
    <property type="entry name" value="ABC_TM1139_LivF_branched"/>
    <property type="match status" value="1"/>
</dbReference>
<gene>
    <name evidence="8" type="ORF">GR170_22390</name>
</gene>
<feature type="region of interest" description="Disordered" evidence="6">
    <location>
        <begin position="1"/>
        <end position="22"/>
    </location>
</feature>
<dbReference type="GO" id="GO:0015658">
    <property type="term" value="F:branched-chain amino acid transmembrane transporter activity"/>
    <property type="evidence" value="ECO:0007669"/>
    <property type="project" value="TreeGrafter"/>
</dbReference>